<keyword evidence="3" id="KW-0675">Receptor</keyword>
<evidence type="ECO:0000313" key="6">
    <source>
        <dbReference type="WBParaSite" id="ACRNAN_scaffold4965.g21654.t1"/>
    </source>
</evidence>
<dbReference type="Gene3D" id="1.10.565.10">
    <property type="entry name" value="Retinoid X Receptor"/>
    <property type="match status" value="1"/>
</dbReference>
<sequence length="170" mass="20025">MYTSIECGSSENNTYMITYDNIVVDLNYKESPNPINKYIEPFDRTKPLWTSYKENLFKLLYKPMLNLRLTQFEVVYILAQILWSTQDIKGLASTTHDLANQMIDQISSELHDYYVNERRMYNYSPRLVKMIKLIEGARAIVNEQQNVTLISQVYNIFDFKADLSELCDSF</sequence>
<keyword evidence="1" id="KW-0805">Transcription regulation</keyword>
<dbReference type="Pfam" id="PF00104">
    <property type="entry name" value="Hormone_recep"/>
    <property type="match status" value="1"/>
</dbReference>
<dbReference type="AlphaFoldDB" id="A0A914E1F9"/>
<dbReference type="PANTHER" id="PTHR45680:SF29">
    <property type="entry name" value="NUCLEAR HORMONE RECEPTOR FAMILY"/>
    <property type="match status" value="1"/>
</dbReference>
<dbReference type="InterPro" id="IPR000536">
    <property type="entry name" value="Nucl_hrmn_rcpt_lig-bd"/>
</dbReference>
<proteinExistence type="predicted"/>
<reference evidence="6" key="1">
    <citation type="submission" date="2022-11" db="UniProtKB">
        <authorList>
            <consortium name="WormBaseParasite"/>
        </authorList>
    </citation>
    <scope>IDENTIFICATION</scope>
</reference>
<protein>
    <submittedName>
        <fullName evidence="6">NR LBD domain-containing protein</fullName>
    </submittedName>
</protein>
<organism evidence="5 6">
    <name type="scientific">Acrobeloides nanus</name>
    <dbReference type="NCBI Taxonomy" id="290746"/>
    <lineage>
        <taxon>Eukaryota</taxon>
        <taxon>Metazoa</taxon>
        <taxon>Ecdysozoa</taxon>
        <taxon>Nematoda</taxon>
        <taxon>Chromadorea</taxon>
        <taxon>Rhabditida</taxon>
        <taxon>Tylenchina</taxon>
        <taxon>Cephalobomorpha</taxon>
        <taxon>Cephaloboidea</taxon>
        <taxon>Cephalobidae</taxon>
        <taxon>Acrobeloides</taxon>
    </lineage>
</organism>
<dbReference type="PROSITE" id="PS51843">
    <property type="entry name" value="NR_LBD"/>
    <property type="match status" value="1"/>
</dbReference>
<dbReference type="InterPro" id="IPR035500">
    <property type="entry name" value="NHR-like_dom_sf"/>
</dbReference>
<dbReference type="WBParaSite" id="ACRNAN_scaffold4965.g21654.t1">
    <property type="protein sequence ID" value="ACRNAN_scaffold4965.g21654.t1"/>
    <property type="gene ID" value="ACRNAN_scaffold4965.g21654"/>
</dbReference>
<dbReference type="Proteomes" id="UP000887540">
    <property type="component" value="Unplaced"/>
</dbReference>
<evidence type="ECO:0000256" key="3">
    <source>
        <dbReference type="ARBA" id="ARBA00023170"/>
    </source>
</evidence>
<evidence type="ECO:0000256" key="2">
    <source>
        <dbReference type="ARBA" id="ARBA00023163"/>
    </source>
</evidence>
<dbReference type="InterPro" id="IPR051152">
    <property type="entry name" value="C.elegans_Orphan_NR"/>
</dbReference>
<keyword evidence="2" id="KW-0804">Transcription</keyword>
<name>A0A914E1F9_9BILA</name>
<evidence type="ECO:0000313" key="5">
    <source>
        <dbReference type="Proteomes" id="UP000887540"/>
    </source>
</evidence>
<dbReference type="SUPFAM" id="SSF48508">
    <property type="entry name" value="Nuclear receptor ligand-binding domain"/>
    <property type="match status" value="1"/>
</dbReference>
<evidence type="ECO:0000259" key="4">
    <source>
        <dbReference type="PROSITE" id="PS51843"/>
    </source>
</evidence>
<dbReference type="PANTHER" id="PTHR45680">
    <property type="entry name" value="NUCLEAR HORMONE RECEPTOR FAMILY"/>
    <property type="match status" value="1"/>
</dbReference>
<feature type="domain" description="NR LBD" evidence="4">
    <location>
        <begin position="1"/>
        <end position="170"/>
    </location>
</feature>
<keyword evidence="5" id="KW-1185">Reference proteome</keyword>
<accession>A0A914E1F9</accession>
<evidence type="ECO:0000256" key="1">
    <source>
        <dbReference type="ARBA" id="ARBA00023015"/>
    </source>
</evidence>